<evidence type="ECO:0000256" key="2">
    <source>
        <dbReference type="PIRSR" id="PIRSR610708-1"/>
    </source>
</evidence>
<reference evidence="3" key="1">
    <citation type="submission" date="2021-02" db="EMBL/GenBank/DDBJ databases">
        <title>Natrosporangium hydrolyticum gen. nov., sp. nov, a haloalkaliphilic actinobacterium from a soda solonchak soil.</title>
        <authorList>
            <person name="Sorokin D.Y."/>
            <person name="Khijniak T.V."/>
            <person name="Zakharycheva A.P."/>
            <person name="Boueva O.V."/>
            <person name="Ariskina E.V."/>
            <person name="Hahnke R.L."/>
            <person name="Bunk B."/>
            <person name="Sproer C."/>
            <person name="Schumann P."/>
            <person name="Evtushenko L.I."/>
            <person name="Kublanov I.V."/>
        </authorList>
    </citation>
    <scope>NUCLEOTIDE SEQUENCE</scope>
    <source>
        <strain evidence="3">DSM 106523</strain>
    </source>
</reference>
<evidence type="ECO:0000313" key="4">
    <source>
        <dbReference type="Proteomes" id="UP000662857"/>
    </source>
</evidence>
<dbReference type="GO" id="GO:0009264">
    <property type="term" value="P:deoxyribonucleotide catabolic process"/>
    <property type="evidence" value="ECO:0007669"/>
    <property type="project" value="InterPro"/>
</dbReference>
<feature type="active site" description="Proton donor" evidence="2">
    <location>
        <position position="8"/>
    </location>
</feature>
<comment type="similarity">
    <text evidence="1">Belongs to the 5'(3')-deoxyribonucleotidase family.</text>
</comment>
<dbReference type="AlphaFoldDB" id="A0A895YS80"/>
<dbReference type="EMBL" id="CP070499">
    <property type="protein sequence ID" value="QSB16960.1"/>
    <property type="molecule type" value="Genomic_DNA"/>
</dbReference>
<dbReference type="RefSeq" id="WP_239679205.1">
    <property type="nucleotide sequence ID" value="NZ_CP070499.1"/>
</dbReference>
<dbReference type="GO" id="GO:0008253">
    <property type="term" value="F:5'-nucleotidase activity"/>
    <property type="evidence" value="ECO:0007669"/>
    <property type="project" value="InterPro"/>
</dbReference>
<proteinExistence type="inferred from homology"/>
<feature type="active site" description="Nucleophile" evidence="2">
    <location>
        <position position="6"/>
    </location>
</feature>
<keyword evidence="4" id="KW-1185">Reference proteome</keyword>
<dbReference type="Proteomes" id="UP000662857">
    <property type="component" value="Chromosome"/>
</dbReference>
<protein>
    <recommendedName>
        <fullName evidence="5">Nucleotidase</fullName>
    </recommendedName>
</protein>
<organism evidence="3 4">
    <name type="scientific">Natronosporangium hydrolyticum</name>
    <dbReference type="NCBI Taxonomy" id="2811111"/>
    <lineage>
        <taxon>Bacteria</taxon>
        <taxon>Bacillati</taxon>
        <taxon>Actinomycetota</taxon>
        <taxon>Actinomycetes</taxon>
        <taxon>Micromonosporales</taxon>
        <taxon>Micromonosporaceae</taxon>
        <taxon>Natronosporangium</taxon>
    </lineage>
</organism>
<dbReference type="KEGG" id="nhy:JQS43_12215"/>
<evidence type="ECO:0000313" key="3">
    <source>
        <dbReference type="EMBL" id="QSB16960.1"/>
    </source>
</evidence>
<dbReference type="SUPFAM" id="SSF56784">
    <property type="entry name" value="HAD-like"/>
    <property type="match status" value="1"/>
</dbReference>
<dbReference type="Pfam" id="PF06941">
    <property type="entry name" value="NT5C"/>
    <property type="match status" value="1"/>
</dbReference>
<evidence type="ECO:0008006" key="5">
    <source>
        <dbReference type="Google" id="ProtNLM"/>
    </source>
</evidence>
<dbReference type="Gene3D" id="3.40.50.1000">
    <property type="entry name" value="HAD superfamily/HAD-like"/>
    <property type="match status" value="1"/>
</dbReference>
<accession>A0A895YS80</accession>
<sequence length="186" mass="21393">MRLGIDLDGVVADFDNCWLDRYHSEFGGERMSTPIEWDGLHRLTHFPDMPAFWDWVRLRRIFRQLEPIPGALAGLRSLAADGHDIVIISAKFDWAIPETLEWIAEHRLPTREIHFRGDKHEVACDVYLDDSPIALPNFVKERPEALVCRMVAPWNTPIDGAVDIPDWDRFLTVVADREPVGDVAQR</sequence>
<dbReference type="InterPro" id="IPR010708">
    <property type="entry name" value="5'(3')-deoxyribonucleotidase"/>
</dbReference>
<name>A0A895YS80_9ACTN</name>
<gene>
    <name evidence="3" type="ORF">JQS43_12215</name>
</gene>
<evidence type="ECO:0000256" key="1">
    <source>
        <dbReference type="ARBA" id="ARBA00009589"/>
    </source>
</evidence>
<dbReference type="InterPro" id="IPR023214">
    <property type="entry name" value="HAD_sf"/>
</dbReference>
<dbReference type="InterPro" id="IPR036412">
    <property type="entry name" value="HAD-like_sf"/>
</dbReference>